<dbReference type="Proteomes" id="UP000295818">
    <property type="component" value="Unassembled WGS sequence"/>
</dbReference>
<evidence type="ECO:0000256" key="1">
    <source>
        <dbReference type="ARBA" id="ARBA00022679"/>
    </source>
</evidence>
<organism evidence="6 7">
    <name type="scientific">Kribbella orskensis</name>
    <dbReference type="NCBI Taxonomy" id="2512216"/>
    <lineage>
        <taxon>Bacteria</taxon>
        <taxon>Bacillati</taxon>
        <taxon>Actinomycetota</taxon>
        <taxon>Actinomycetes</taxon>
        <taxon>Propionibacteriales</taxon>
        <taxon>Kribbellaceae</taxon>
        <taxon>Kribbella</taxon>
    </lineage>
</organism>
<evidence type="ECO:0000313" key="6">
    <source>
        <dbReference type="EMBL" id="TCO31413.1"/>
    </source>
</evidence>
<accession>A0ABY2BWA8</accession>
<name>A0ABY2BWA8_9ACTN</name>
<keyword evidence="4" id="KW-0804">Transcription</keyword>
<protein>
    <submittedName>
        <fullName evidence="6">GAF domain-containing protein</fullName>
    </submittedName>
</protein>
<dbReference type="InterPro" id="IPR029016">
    <property type="entry name" value="GAF-like_dom_sf"/>
</dbReference>
<dbReference type="PIRSF" id="PIRSF036625">
    <property type="entry name" value="GAF_ANTAR"/>
    <property type="match status" value="1"/>
</dbReference>
<dbReference type="EMBL" id="SLWM01000001">
    <property type="protein sequence ID" value="TCO31413.1"/>
    <property type="molecule type" value="Genomic_DNA"/>
</dbReference>
<dbReference type="InterPro" id="IPR012074">
    <property type="entry name" value="GAF_ANTAR"/>
</dbReference>
<keyword evidence="7" id="KW-1185">Reference proteome</keyword>
<dbReference type="InterPro" id="IPR036388">
    <property type="entry name" value="WH-like_DNA-bd_sf"/>
</dbReference>
<dbReference type="Gene3D" id="1.10.10.10">
    <property type="entry name" value="Winged helix-like DNA-binding domain superfamily/Winged helix DNA-binding domain"/>
    <property type="match status" value="1"/>
</dbReference>
<dbReference type="InterPro" id="IPR011006">
    <property type="entry name" value="CheY-like_superfamily"/>
</dbReference>
<dbReference type="SUPFAM" id="SSF52172">
    <property type="entry name" value="CheY-like"/>
    <property type="match status" value="1"/>
</dbReference>
<evidence type="ECO:0000256" key="3">
    <source>
        <dbReference type="ARBA" id="ARBA00023015"/>
    </source>
</evidence>
<dbReference type="Pfam" id="PF03861">
    <property type="entry name" value="ANTAR"/>
    <property type="match status" value="1"/>
</dbReference>
<dbReference type="PROSITE" id="PS50921">
    <property type="entry name" value="ANTAR"/>
    <property type="match status" value="1"/>
</dbReference>
<evidence type="ECO:0000259" key="5">
    <source>
        <dbReference type="PROSITE" id="PS50921"/>
    </source>
</evidence>
<dbReference type="InterPro" id="IPR003018">
    <property type="entry name" value="GAF"/>
</dbReference>
<dbReference type="InterPro" id="IPR005561">
    <property type="entry name" value="ANTAR"/>
</dbReference>
<proteinExistence type="predicted"/>
<gene>
    <name evidence="6" type="ORF">EV644_10153</name>
</gene>
<dbReference type="SMART" id="SM01012">
    <property type="entry name" value="ANTAR"/>
    <property type="match status" value="1"/>
</dbReference>
<evidence type="ECO:0000313" key="7">
    <source>
        <dbReference type="Proteomes" id="UP000295818"/>
    </source>
</evidence>
<sequence length="230" mass="25289">MNDERLVVTARRLVESLTPGDLDHTLGRITAAAVEVLPDVEYASITVLHGDGKLETFAPTADLLWDLDAAQYEFREGPCYDAAVDTAHVISPNLVADERFPKYAAEASKAGIRAQAGLRLYEAPKSQGALNLYATKVGAFEDLGTLGPLFAHQAAIAIEYAREVHNLQEALKTRRTIGQAIGIVMERYQLSDARSFAFLTRLSQHRNVRLNKIAQELVDTVGTRPQDDSR</sequence>
<dbReference type="SUPFAM" id="SSF55781">
    <property type="entry name" value="GAF domain-like"/>
    <property type="match status" value="1"/>
</dbReference>
<keyword evidence="3" id="KW-0805">Transcription regulation</keyword>
<feature type="domain" description="ANTAR" evidence="5">
    <location>
        <begin position="157"/>
        <end position="218"/>
    </location>
</feature>
<keyword evidence="1" id="KW-0808">Transferase</keyword>
<evidence type="ECO:0000256" key="2">
    <source>
        <dbReference type="ARBA" id="ARBA00022777"/>
    </source>
</evidence>
<dbReference type="Gene3D" id="3.30.450.40">
    <property type="match status" value="1"/>
</dbReference>
<dbReference type="RefSeq" id="WP_132187541.1">
    <property type="nucleotide sequence ID" value="NZ_SLWM01000001.1"/>
</dbReference>
<dbReference type="Pfam" id="PF13185">
    <property type="entry name" value="GAF_2"/>
    <property type="match status" value="1"/>
</dbReference>
<reference evidence="6 7" key="1">
    <citation type="journal article" date="2015" name="Stand. Genomic Sci.">
        <title>Genomic Encyclopedia of Bacterial and Archaeal Type Strains, Phase III: the genomes of soil and plant-associated and newly described type strains.</title>
        <authorList>
            <person name="Whitman W.B."/>
            <person name="Woyke T."/>
            <person name="Klenk H.P."/>
            <person name="Zhou Y."/>
            <person name="Lilburn T.G."/>
            <person name="Beck B.J."/>
            <person name="De Vos P."/>
            <person name="Vandamme P."/>
            <person name="Eisen J.A."/>
            <person name="Garrity G."/>
            <person name="Hugenholtz P."/>
            <person name="Kyrpides N.C."/>
        </authorList>
    </citation>
    <scope>NUCLEOTIDE SEQUENCE [LARGE SCALE GENOMIC DNA]</scope>
    <source>
        <strain evidence="6 7">VKM Ac-2538</strain>
    </source>
</reference>
<keyword evidence="2" id="KW-0418">Kinase</keyword>
<comment type="caution">
    <text evidence="6">The sequence shown here is derived from an EMBL/GenBank/DDBJ whole genome shotgun (WGS) entry which is preliminary data.</text>
</comment>
<evidence type="ECO:0000256" key="4">
    <source>
        <dbReference type="ARBA" id="ARBA00023163"/>
    </source>
</evidence>